<protein>
    <recommendedName>
        <fullName evidence="3">DNA polymerase III subunit delta</fullName>
    </recommendedName>
</protein>
<dbReference type="SUPFAM" id="SSF52540">
    <property type="entry name" value="P-loop containing nucleoside triphosphate hydrolases"/>
    <property type="match status" value="1"/>
</dbReference>
<dbReference type="GO" id="GO:0006261">
    <property type="term" value="P:DNA-templated DNA replication"/>
    <property type="evidence" value="ECO:0007669"/>
    <property type="project" value="TreeGrafter"/>
</dbReference>
<dbReference type="Gene3D" id="3.40.50.300">
    <property type="entry name" value="P-loop containing nucleotide triphosphate hydrolases"/>
    <property type="match status" value="1"/>
</dbReference>
<reference evidence="1" key="2">
    <citation type="journal article" date="2021" name="Microbiome">
        <title>Successional dynamics and alternative stable states in a saline activated sludge microbial community over 9 years.</title>
        <authorList>
            <person name="Wang Y."/>
            <person name="Ye J."/>
            <person name="Ju F."/>
            <person name="Liu L."/>
            <person name="Boyd J.A."/>
            <person name="Deng Y."/>
            <person name="Parks D.H."/>
            <person name="Jiang X."/>
            <person name="Yin X."/>
            <person name="Woodcroft B.J."/>
            <person name="Tyson G.W."/>
            <person name="Hugenholtz P."/>
            <person name="Polz M.F."/>
            <person name="Zhang T."/>
        </authorList>
    </citation>
    <scope>NUCLEOTIDE SEQUENCE</scope>
    <source>
        <strain evidence="1">HKST-UBA01</strain>
    </source>
</reference>
<organism evidence="1 2">
    <name type="scientific">candidate division WWE3 bacterium</name>
    <dbReference type="NCBI Taxonomy" id="2053526"/>
    <lineage>
        <taxon>Bacteria</taxon>
        <taxon>Katanobacteria</taxon>
    </lineage>
</organism>
<evidence type="ECO:0000313" key="1">
    <source>
        <dbReference type="EMBL" id="MCA9390135.1"/>
    </source>
</evidence>
<evidence type="ECO:0000313" key="2">
    <source>
        <dbReference type="Proteomes" id="UP000701698"/>
    </source>
</evidence>
<dbReference type="InterPro" id="IPR027417">
    <property type="entry name" value="P-loop_NTPase"/>
</dbReference>
<dbReference type="InterPro" id="IPR050238">
    <property type="entry name" value="DNA_Rep/Repair_Clamp_Loader"/>
</dbReference>
<dbReference type="Proteomes" id="UP000701698">
    <property type="component" value="Unassembled WGS sequence"/>
</dbReference>
<dbReference type="PANTHER" id="PTHR11669">
    <property type="entry name" value="REPLICATION FACTOR C / DNA POLYMERASE III GAMMA-TAU SUBUNIT"/>
    <property type="match status" value="1"/>
</dbReference>
<accession>A0A955LGS1</accession>
<sequence length="223" mass="25461">MREKSSFILINREKKPTLSLSPDHILVTPNENGSITIDTIRSLKEWAYLKPFSQDEKIAVIVDAQQTTIEAQNALLKLLEEPPRQTILLLHIDDEKNVLPTILSRCEHITALTEFSELIRWDESAREASSAHHLLFTVDSLFNDDQISYKDRFDGANEISNFDRQEIITLLDQTVTAIHRSQFSHSERAADLSQKLLEAKIQLIQNANTKLALENLLLKIYGT</sequence>
<dbReference type="AlphaFoldDB" id="A0A955LGS1"/>
<dbReference type="PANTHER" id="PTHR11669:SF8">
    <property type="entry name" value="DNA POLYMERASE III SUBUNIT DELTA"/>
    <property type="match status" value="1"/>
</dbReference>
<name>A0A955LGS1_UNCKA</name>
<comment type="caution">
    <text evidence="1">The sequence shown here is derived from an EMBL/GenBank/DDBJ whole genome shotgun (WGS) entry which is preliminary data.</text>
</comment>
<dbReference type="EMBL" id="JAGQKX010000035">
    <property type="protein sequence ID" value="MCA9390135.1"/>
    <property type="molecule type" value="Genomic_DNA"/>
</dbReference>
<evidence type="ECO:0008006" key="3">
    <source>
        <dbReference type="Google" id="ProtNLM"/>
    </source>
</evidence>
<proteinExistence type="predicted"/>
<reference evidence="1" key="1">
    <citation type="submission" date="2020-04" db="EMBL/GenBank/DDBJ databases">
        <authorList>
            <person name="Zhang T."/>
        </authorList>
    </citation>
    <scope>NUCLEOTIDE SEQUENCE</scope>
    <source>
        <strain evidence="1">HKST-UBA01</strain>
    </source>
</reference>
<dbReference type="Pfam" id="PF13177">
    <property type="entry name" value="DNA_pol3_delta2"/>
    <property type="match status" value="1"/>
</dbReference>
<gene>
    <name evidence="1" type="ORF">KC571_01920</name>
</gene>